<proteinExistence type="predicted"/>
<comment type="caution">
    <text evidence="4">The sequence shown here is derived from an EMBL/GenBank/DDBJ whole genome shotgun (WGS) entry which is preliminary data.</text>
</comment>
<feature type="region of interest" description="Disordered" evidence="2">
    <location>
        <begin position="1"/>
        <end position="45"/>
    </location>
</feature>
<sequence length="360" mass="39082">MHNKNSCKTFAPAASGQNIPRKQTGCDSKPADHPPPQRQGHSHRWMHAAQTAEQHIVLLYAPLPLLAGHVLADWCDYLQATLLPWLGPQQLAHLQAFHAGEAALKARGSRLLARALLVRLVMGATQAALAKPGTSAAPPLSAMLNHPYLSCLGFAGLGMDHLGRPVLPGWRIAFGHSGLAAFCAARRLPDESSVASCHQIHDPEEAAQPREESRPCLALDAEALDSPPPARRAFTTREMAAPLAEAFHARESLRRWTVKEALLKAAGLGLTRAPYLVHSGRYGQRQGQSQFYHKGDTFHPAGGDQTGTTTPYRHINWQLVPCAGHWVCVAAPAQPGRVMSVARRPLRAHWRTILAGMPQP</sequence>
<evidence type="ECO:0000256" key="1">
    <source>
        <dbReference type="ARBA" id="ARBA00022679"/>
    </source>
</evidence>
<accession>A0AA94HQU1</accession>
<gene>
    <name evidence="4" type="ORF">SAMN02910291_00451</name>
</gene>
<name>A0AA94HQU1_DESDE</name>
<evidence type="ECO:0000313" key="4">
    <source>
        <dbReference type="EMBL" id="SFW21932.1"/>
    </source>
</evidence>
<evidence type="ECO:0000313" key="5">
    <source>
        <dbReference type="Proteomes" id="UP000182680"/>
    </source>
</evidence>
<evidence type="ECO:0000259" key="3">
    <source>
        <dbReference type="Pfam" id="PF01648"/>
    </source>
</evidence>
<dbReference type="InterPro" id="IPR008278">
    <property type="entry name" value="4-PPantetheinyl_Trfase_dom"/>
</dbReference>
<dbReference type="GO" id="GO:0008897">
    <property type="term" value="F:holo-[acyl-carrier-protein] synthase activity"/>
    <property type="evidence" value="ECO:0007669"/>
    <property type="project" value="InterPro"/>
</dbReference>
<feature type="domain" description="4'-phosphopantetheinyl transferase" evidence="3">
    <location>
        <begin position="220"/>
        <end position="271"/>
    </location>
</feature>
<dbReference type="EMBL" id="FPIW01000004">
    <property type="protein sequence ID" value="SFW21932.1"/>
    <property type="molecule type" value="Genomic_DNA"/>
</dbReference>
<dbReference type="GO" id="GO:0000287">
    <property type="term" value="F:magnesium ion binding"/>
    <property type="evidence" value="ECO:0007669"/>
    <property type="project" value="InterPro"/>
</dbReference>
<evidence type="ECO:0000256" key="2">
    <source>
        <dbReference type="SAM" id="MobiDB-lite"/>
    </source>
</evidence>
<reference evidence="5" key="1">
    <citation type="submission" date="2016-11" db="EMBL/GenBank/DDBJ databases">
        <authorList>
            <person name="Jaros S."/>
            <person name="Januszkiewicz K."/>
            <person name="Wedrychowicz H."/>
        </authorList>
    </citation>
    <scope>NUCLEOTIDE SEQUENCE [LARGE SCALE GENOMIC DNA]</scope>
    <source>
        <strain evidence="5">DSM 7057</strain>
    </source>
</reference>
<dbReference type="Proteomes" id="UP000182680">
    <property type="component" value="Unassembled WGS sequence"/>
</dbReference>
<dbReference type="Gene3D" id="3.90.470.20">
    <property type="entry name" value="4'-phosphopantetheinyl transferase domain"/>
    <property type="match status" value="1"/>
</dbReference>
<protein>
    <submittedName>
        <fullName evidence="4">4'-phosphopantetheinyl transferase superfamily protein</fullName>
    </submittedName>
</protein>
<keyword evidence="1 4" id="KW-0808">Transferase</keyword>
<dbReference type="Pfam" id="PF01648">
    <property type="entry name" value="ACPS"/>
    <property type="match status" value="1"/>
</dbReference>
<dbReference type="SUPFAM" id="SSF56214">
    <property type="entry name" value="4'-phosphopantetheinyl transferase"/>
    <property type="match status" value="1"/>
</dbReference>
<dbReference type="RefSeq" id="WP_143142557.1">
    <property type="nucleotide sequence ID" value="NZ_FPIW01000004.1"/>
</dbReference>
<dbReference type="InterPro" id="IPR037143">
    <property type="entry name" value="4-PPantetheinyl_Trfase_dom_sf"/>
</dbReference>
<organism evidence="4 5">
    <name type="scientific">Desulfovibrio desulfuricans</name>
    <dbReference type="NCBI Taxonomy" id="876"/>
    <lineage>
        <taxon>Bacteria</taxon>
        <taxon>Pseudomonadati</taxon>
        <taxon>Thermodesulfobacteriota</taxon>
        <taxon>Desulfovibrionia</taxon>
        <taxon>Desulfovibrionales</taxon>
        <taxon>Desulfovibrionaceae</taxon>
        <taxon>Desulfovibrio</taxon>
    </lineage>
</organism>
<dbReference type="AlphaFoldDB" id="A0AA94HQU1"/>